<comment type="caution">
    <text evidence="7">The sequence shown here is derived from an EMBL/GenBank/DDBJ whole genome shotgun (WGS) entry which is preliminary data.</text>
</comment>
<evidence type="ECO:0000256" key="5">
    <source>
        <dbReference type="SAM" id="Phobius"/>
    </source>
</evidence>
<feature type="transmembrane region" description="Helical" evidence="5">
    <location>
        <begin position="7"/>
        <end position="25"/>
    </location>
</feature>
<sequence length="419" mass="46208">MNQSALLSRFITISVFFIFGLGMSIGNGYSIGAAILLLTSIFFYIQQYKAKLLVSLSAQDKWLIALCIIYPLAAIVSLLITGDNIRQFDRPIRLLLSIPIFYLIFRQGLSRKALFLSLAIGGICIGGVALYQVHILHLDRAHGNTVAIQFGNIGVLIGMLSCIAIFFVPSQLSYKKGLQCLLLLGCLGGCCASILSGSRGGWPAIIIAIVLLMIYFNKVKWQHLSVAAAIAVAVGTYIYYSPDNYIHQRIQESISEVVHYKPNTNSSATNSSVGARLEMWRLSMKLIAERPILGWGKDGYLAQMQEFANRGETTQLVSSFGHPHNDLINAQVKQGILGGLTLLGLYLIPLCLFASHRKSANQAVRFYSIAGVLVVLSYILFGLTQAFLRHNNGMMYYVLFITLFWGGLRHAEAQLSNQK</sequence>
<keyword evidence="2 5" id="KW-0812">Transmembrane</keyword>
<feature type="transmembrane region" description="Helical" evidence="5">
    <location>
        <begin position="146"/>
        <end position="168"/>
    </location>
</feature>
<dbReference type="Proteomes" id="UP000541421">
    <property type="component" value="Unassembled WGS sequence"/>
</dbReference>
<dbReference type="GO" id="GO:0016874">
    <property type="term" value="F:ligase activity"/>
    <property type="evidence" value="ECO:0007669"/>
    <property type="project" value="UniProtKB-KW"/>
</dbReference>
<feature type="transmembrane region" description="Helical" evidence="5">
    <location>
        <begin position="62"/>
        <end position="80"/>
    </location>
</feature>
<keyword evidence="3 5" id="KW-1133">Transmembrane helix</keyword>
<protein>
    <submittedName>
        <fullName evidence="7">O-antigen ligase family protein</fullName>
    </submittedName>
</protein>
<feature type="transmembrane region" description="Helical" evidence="5">
    <location>
        <begin position="114"/>
        <end position="134"/>
    </location>
</feature>
<dbReference type="AlphaFoldDB" id="A0A7Y4LCX0"/>
<dbReference type="InterPro" id="IPR007016">
    <property type="entry name" value="O-antigen_ligase-rel_domated"/>
</dbReference>
<organism evidence="7 8">
    <name type="scientific">Pelistega europaea</name>
    <dbReference type="NCBI Taxonomy" id="106147"/>
    <lineage>
        <taxon>Bacteria</taxon>
        <taxon>Pseudomonadati</taxon>
        <taxon>Pseudomonadota</taxon>
        <taxon>Betaproteobacteria</taxon>
        <taxon>Burkholderiales</taxon>
        <taxon>Alcaligenaceae</taxon>
        <taxon>Pelistega</taxon>
    </lineage>
</organism>
<reference evidence="7 8" key="1">
    <citation type="submission" date="2020-05" db="EMBL/GenBank/DDBJ databases">
        <authorList>
            <person name="Niu N."/>
        </authorList>
    </citation>
    <scope>NUCLEOTIDE SEQUENCE [LARGE SCALE GENOMIC DNA]</scope>
    <source>
        <strain evidence="7 8">LMG10982</strain>
    </source>
</reference>
<feature type="transmembrane region" description="Helical" evidence="5">
    <location>
        <begin position="177"/>
        <end position="195"/>
    </location>
</feature>
<dbReference type="RefSeq" id="WP_171588900.1">
    <property type="nucleotide sequence ID" value="NZ_JABGBO010000007.1"/>
</dbReference>
<name>A0A7Y4LCX0_9BURK</name>
<keyword evidence="7" id="KW-0436">Ligase</keyword>
<feature type="transmembrane region" description="Helical" evidence="5">
    <location>
        <begin position="366"/>
        <end position="388"/>
    </location>
</feature>
<dbReference type="InterPro" id="IPR051533">
    <property type="entry name" value="WaaL-like"/>
</dbReference>
<proteinExistence type="predicted"/>
<comment type="subcellular location">
    <subcellularLocation>
        <location evidence="1">Membrane</location>
        <topology evidence="1">Multi-pass membrane protein</topology>
    </subcellularLocation>
</comment>
<accession>A0A7Y4LCX0</accession>
<evidence type="ECO:0000256" key="4">
    <source>
        <dbReference type="ARBA" id="ARBA00023136"/>
    </source>
</evidence>
<dbReference type="GO" id="GO:0016020">
    <property type="term" value="C:membrane"/>
    <property type="evidence" value="ECO:0007669"/>
    <property type="project" value="UniProtKB-SubCell"/>
</dbReference>
<feature type="transmembrane region" description="Helical" evidence="5">
    <location>
        <begin position="201"/>
        <end position="217"/>
    </location>
</feature>
<evidence type="ECO:0000259" key="6">
    <source>
        <dbReference type="Pfam" id="PF04932"/>
    </source>
</evidence>
<evidence type="ECO:0000313" key="7">
    <source>
        <dbReference type="EMBL" id="NOL49916.1"/>
    </source>
</evidence>
<feature type="transmembrane region" description="Helical" evidence="5">
    <location>
        <begin position="335"/>
        <end position="354"/>
    </location>
</feature>
<feature type="domain" description="O-antigen ligase-related" evidence="6">
    <location>
        <begin position="186"/>
        <end position="342"/>
    </location>
</feature>
<feature type="transmembrane region" description="Helical" evidence="5">
    <location>
        <begin position="394"/>
        <end position="411"/>
    </location>
</feature>
<gene>
    <name evidence="7" type="ORF">HKX40_07180</name>
</gene>
<dbReference type="PANTHER" id="PTHR37422">
    <property type="entry name" value="TEICHURONIC ACID BIOSYNTHESIS PROTEIN TUAE"/>
    <property type="match status" value="1"/>
</dbReference>
<evidence type="ECO:0000313" key="8">
    <source>
        <dbReference type="Proteomes" id="UP000541421"/>
    </source>
</evidence>
<keyword evidence="8" id="KW-1185">Reference proteome</keyword>
<keyword evidence="4 5" id="KW-0472">Membrane</keyword>
<evidence type="ECO:0000256" key="3">
    <source>
        <dbReference type="ARBA" id="ARBA00022989"/>
    </source>
</evidence>
<dbReference type="Pfam" id="PF04932">
    <property type="entry name" value="Wzy_C"/>
    <property type="match status" value="1"/>
</dbReference>
<dbReference type="EMBL" id="JABGBO010000007">
    <property type="protein sequence ID" value="NOL49916.1"/>
    <property type="molecule type" value="Genomic_DNA"/>
</dbReference>
<dbReference type="PANTHER" id="PTHR37422:SF17">
    <property type="entry name" value="O-ANTIGEN LIGASE"/>
    <property type="match status" value="1"/>
</dbReference>
<evidence type="ECO:0000256" key="2">
    <source>
        <dbReference type="ARBA" id="ARBA00022692"/>
    </source>
</evidence>
<feature type="transmembrane region" description="Helical" evidence="5">
    <location>
        <begin position="224"/>
        <end position="240"/>
    </location>
</feature>
<evidence type="ECO:0000256" key="1">
    <source>
        <dbReference type="ARBA" id="ARBA00004141"/>
    </source>
</evidence>